<dbReference type="InterPro" id="IPR024370">
    <property type="entry name" value="PBP_domain"/>
</dbReference>
<keyword evidence="3 9" id="KW-0812">Transmembrane</keyword>
<evidence type="ECO:0000256" key="2">
    <source>
        <dbReference type="ARBA" id="ARBA00012202"/>
    </source>
</evidence>
<evidence type="ECO:0000256" key="10">
    <source>
        <dbReference type="SAM" id="SignalP"/>
    </source>
</evidence>
<keyword evidence="7" id="KW-0456">Lyase</keyword>
<dbReference type="InterPro" id="IPR050401">
    <property type="entry name" value="Cyclic_nucleotide_synthase"/>
</dbReference>
<dbReference type="GO" id="GO:0007168">
    <property type="term" value="P:receptor guanylyl cyclase signaling pathway"/>
    <property type="evidence" value="ECO:0007669"/>
    <property type="project" value="TreeGrafter"/>
</dbReference>
<dbReference type="Pfam" id="PF07714">
    <property type="entry name" value="PK_Tyr_Ser-Thr"/>
    <property type="match status" value="1"/>
</dbReference>
<evidence type="ECO:0000256" key="9">
    <source>
        <dbReference type="SAM" id="Phobius"/>
    </source>
</evidence>
<dbReference type="InterPro" id="IPR001245">
    <property type="entry name" value="Ser-Thr/Tyr_kinase_cat_dom"/>
</dbReference>
<evidence type="ECO:0000259" key="11">
    <source>
        <dbReference type="PROSITE" id="PS50011"/>
    </source>
</evidence>
<feature type="signal peptide" evidence="10">
    <location>
        <begin position="1"/>
        <end position="18"/>
    </location>
</feature>
<dbReference type="GO" id="GO:0005524">
    <property type="term" value="F:ATP binding"/>
    <property type="evidence" value="ECO:0007669"/>
    <property type="project" value="InterPro"/>
</dbReference>
<evidence type="ECO:0000259" key="12">
    <source>
        <dbReference type="PROSITE" id="PS50125"/>
    </source>
</evidence>
<feature type="chain" id="PRO_5029683754" description="guanylate cyclase" evidence="10">
    <location>
        <begin position="19"/>
        <end position="925"/>
    </location>
</feature>
<dbReference type="GO" id="GO:0004672">
    <property type="term" value="F:protein kinase activity"/>
    <property type="evidence" value="ECO:0007669"/>
    <property type="project" value="InterPro"/>
</dbReference>
<dbReference type="InterPro" id="IPR029787">
    <property type="entry name" value="Nucleotide_cyclase"/>
</dbReference>
<evidence type="ECO:0000256" key="6">
    <source>
        <dbReference type="ARBA" id="ARBA00023136"/>
    </source>
</evidence>
<dbReference type="Gene3D" id="3.40.190.10">
    <property type="entry name" value="Periplasmic binding protein-like II"/>
    <property type="match status" value="2"/>
</dbReference>
<dbReference type="Proteomes" id="UP000549394">
    <property type="component" value="Unassembled WGS sequence"/>
</dbReference>
<evidence type="ECO:0000256" key="7">
    <source>
        <dbReference type="ARBA" id="ARBA00023239"/>
    </source>
</evidence>
<protein>
    <recommendedName>
        <fullName evidence="2">guanylate cyclase</fullName>
        <ecNumber evidence="2">4.6.1.2</ecNumber>
    </recommendedName>
</protein>
<dbReference type="AlphaFoldDB" id="A0A7I8VUZ0"/>
<keyword evidence="5 9" id="KW-1133">Transmembrane helix</keyword>
<proteinExistence type="predicted"/>
<dbReference type="FunFam" id="3.30.70.1230:FF:000030">
    <property type="entry name" value="Si:ch211-215j19.12"/>
    <property type="match status" value="1"/>
</dbReference>
<dbReference type="SUPFAM" id="SSF55073">
    <property type="entry name" value="Nucleotide cyclase"/>
    <property type="match status" value="1"/>
</dbReference>
<evidence type="ECO:0000313" key="14">
    <source>
        <dbReference type="Proteomes" id="UP000549394"/>
    </source>
</evidence>
<dbReference type="PROSITE" id="PS50125">
    <property type="entry name" value="GUANYLATE_CYCLASE_2"/>
    <property type="match status" value="1"/>
</dbReference>
<evidence type="ECO:0000256" key="5">
    <source>
        <dbReference type="ARBA" id="ARBA00022989"/>
    </source>
</evidence>
<comment type="subcellular location">
    <subcellularLocation>
        <location evidence="1">Membrane</location>
        <topology evidence="1">Single-pass membrane protein</topology>
    </subcellularLocation>
</comment>
<feature type="domain" description="Protein kinase" evidence="11">
    <location>
        <begin position="466"/>
        <end position="743"/>
    </location>
</feature>
<dbReference type="PROSITE" id="PS50011">
    <property type="entry name" value="PROTEIN_KINASE_DOM"/>
    <property type="match status" value="1"/>
</dbReference>
<keyword evidence="6 9" id="KW-0472">Membrane</keyword>
<dbReference type="Gene3D" id="6.10.250.780">
    <property type="match status" value="1"/>
</dbReference>
<dbReference type="Gene3D" id="1.10.510.10">
    <property type="entry name" value="Transferase(Phosphotransferase) domain 1"/>
    <property type="match status" value="1"/>
</dbReference>
<sequence>MIVVSVLLFLFLINTSFPQNIKLHGCGASLPAEVYEAWVPAFESYRREFVNIDFEYYATGSGEAIQAIHGGNESSLNVCLLNDLGFFGSDIPLSPSDYDKNPNLQMLPILGGSVALAYNLKGIKNLVLEKDHVVKIYDGTFKWWNETELQSANPDIKLPEERISVVARSDNSGTTQIFTETLSAISKEWKEKYGVFSEGFNEANGSSKWPDGVISFRLKRNRGVSGILLSYQNSIGYISTADANTALLTYARIKEGNKIVDIEPDRMQETMQRAMRHFTNRMTVTLAEHTYADEYPFIGYTYMVFNKTSESNCKRMRELVRYFYWITKEPFPQNDAKDFKMAGVPKKVSDYLFSEVIDKIRCGGDNMLKVARDQMDAEELSKQKWRIPVIIAIPIISLLILSLISYLIVQQIRLRRSLLTDDWKIPIEEIILRWSRKDGLLRPDGSKYQNSMQSVASLTVSAITNFSYTTTTGGTGIGKSVEAIGLWKEKAVVLRSFPNALSLEKITCKKCLIFLRDKINHFNVVSFLGVTILDDAAYLVSDHSPKGTLRDVVQDDRYNLDENIKFSLALDVAGGLKYLHSQNLSHGNLTSDSCVVDQRWNVRIADWEYSKLSEFSIGLSNATLNSNFHDSEKDYDVEARNSMWHAPEVLKGECTTKASDVYSFSIILVEIFTKEDPYYDLAESLSPVKIIEEIKTKDIRPNLDDPNLTSIKNTLEKCWSITPSKRLSSSAVCKELKSQRPSKKSVVDCMMEAVEGYVTKLEEKVKDRTRELEMANLATEALLHQILPPSVAKKLSSGEIVDPEKFDGVTIFFSDIVGFTSLSAESSPWEIVQLLNELYSVFDTIIDKKDVYKVETIGDAYMVVSGLPSRNGDKHADCITEMAIDFLASVKIFKIRHKPDKKLLLRAGVHSGPVVAGVVGQKMPR</sequence>
<dbReference type="GO" id="GO:0005886">
    <property type="term" value="C:plasma membrane"/>
    <property type="evidence" value="ECO:0007669"/>
    <property type="project" value="TreeGrafter"/>
</dbReference>
<dbReference type="OrthoDB" id="6226411at2759"/>
<dbReference type="Pfam" id="PF00211">
    <property type="entry name" value="Guanylate_cyc"/>
    <property type="match status" value="1"/>
</dbReference>
<feature type="transmembrane region" description="Helical" evidence="9">
    <location>
        <begin position="385"/>
        <end position="409"/>
    </location>
</feature>
<dbReference type="EC" id="4.6.1.2" evidence="2"/>
<feature type="domain" description="Guanylate cyclase" evidence="12">
    <location>
        <begin position="810"/>
        <end position="925"/>
    </location>
</feature>
<gene>
    <name evidence="13" type="ORF">DGYR_LOCUS8247</name>
</gene>
<evidence type="ECO:0000256" key="3">
    <source>
        <dbReference type="ARBA" id="ARBA00022692"/>
    </source>
</evidence>
<reference evidence="13 14" key="1">
    <citation type="submission" date="2020-08" db="EMBL/GenBank/DDBJ databases">
        <authorList>
            <person name="Hejnol A."/>
        </authorList>
    </citation>
    <scope>NUCLEOTIDE SEQUENCE [LARGE SCALE GENOMIC DNA]</scope>
</reference>
<keyword evidence="4" id="KW-0547">Nucleotide-binding</keyword>
<keyword evidence="10" id="KW-0732">Signal</keyword>
<dbReference type="PANTHER" id="PTHR11920:SF501">
    <property type="entry name" value="GUANYLATE CYCLASE 32E"/>
    <property type="match status" value="1"/>
</dbReference>
<dbReference type="GO" id="GO:0004016">
    <property type="term" value="F:adenylate cyclase activity"/>
    <property type="evidence" value="ECO:0007669"/>
    <property type="project" value="TreeGrafter"/>
</dbReference>
<dbReference type="Gene3D" id="3.30.70.1230">
    <property type="entry name" value="Nucleotide cyclase"/>
    <property type="match status" value="1"/>
</dbReference>
<evidence type="ECO:0000313" key="13">
    <source>
        <dbReference type="EMBL" id="CAD5120113.1"/>
    </source>
</evidence>
<dbReference type="GO" id="GO:0001653">
    <property type="term" value="F:peptide receptor activity"/>
    <property type="evidence" value="ECO:0007669"/>
    <property type="project" value="TreeGrafter"/>
</dbReference>
<dbReference type="SUPFAM" id="SSF53850">
    <property type="entry name" value="Periplasmic binding protein-like II"/>
    <property type="match status" value="1"/>
</dbReference>
<dbReference type="PANTHER" id="PTHR11920">
    <property type="entry name" value="GUANYLYL CYCLASE"/>
    <property type="match status" value="1"/>
</dbReference>
<dbReference type="InterPro" id="IPR011009">
    <property type="entry name" value="Kinase-like_dom_sf"/>
</dbReference>
<dbReference type="GO" id="GO:0035556">
    <property type="term" value="P:intracellular signal transduction"/>
    <property type="evidence" value="ECO:0007669"/>
    <property type="project" value="InterPro"/>
</dbReference>
<dbReference type="InterPro" id="IPR001054">
    <property type="entry name" value="A/G_cyclase"/>
</dbReference>
<dbReference type="Pfam" id="PF12849">
    <property type="entry name" value="PBP_like_2"/>
    <property type="match status" value="1"/>
</dbReference>
<keyword evidence="8" id="KW-0141">cGMP biosynthesis</keyword>
<comment type="caution">
    <text evidence="13">The sequence shown here is derived from an EMBL/GenBank/DDBJ whole genome shotgun (WGS) entry which is preliminary data.</text>
</comment>
<accession>A0A7I8VUZ0</accession>
<evidence type="ECO:0000256" key="1">
    <source>
        <dbReference type="ARBA" id="ARBA00004167"/>
    </source>
</evidence>
<dbReference type="CDD" id="cd07302">
    <property type="entry name" value="CHD"/>
    <property type="match status" value="1"/>
</dbReference>
<dbReference type="GO" id="GO:0004383">
    <property type="term" value="F:guanylate cyclase activity"/>
    <property type="evidence" value="ECO:0007669"/>
    <property type="project" value="UniProtKB-EC"/>
</dbReference>
<dbReference type="CDD" id="cd13565">
    <property type="entry name" value="PBP2_PstS"/>
    <property type="match status" value="1"/>
</dbReference>
<keyword evidence="14" id="KW-1185">Reference proteome</keyword>
<evidence type="ECO:0000256" key="8">
    <source>
        <dbReference type="ARBA" id="ARBA00023293"/>
    </source>
</evidence>
<name>A0A7I8VUZ0_9ANNE</name>
<dbReference type="SMART" id="SM00044">
    <property type="entry name" value="CYCc"/>
    <property type="match status" value="1"/>
</dbReference>
<dbReference type="InterPro" id="IPR000719">
    <property type="entry name" value="Prot_kinase_dom"/>
</dbReference>
<evidence type="ECO:0000256" key="4">
    <source>
        <dbReference type="ARBA" id="ARBA00022741"/>
    </source>
</evidence>
<dbReference type="EMBL" id="CAJFCJ010000012">
    <property type="protein sequence ID" value="CAD5120113.1"/>
    <property type="molecule type" value="Genomic_DNA"/>
</dbReference>
<dbReference type="SUPFAM" id="SSF56112">
    <property type="entry name" value="Protein kinase-like (PK-like)"/>
    <property type="match status" value="1"/>
</dbReference>
<organism evidence="13 14">
    <name type="scientific">Dimorphilus gyrociliatus</name>
    <dbReference type="NCBI Taxonomy" id="2664684"/>
    <lineage>
        <taxon>Eukaryota</taxon>
        <taxon>Metazoa</taxon>
        <taxon>Spiralia</taxon>
        <taxon>Lophotrochozoa</taxon>
        <taxon>Annelida</taxon>
        <taxon>Polychaeta</taxon>
        <taxon>Polychaeta incertae sedis</taxon>
        <taxon>Dinophilidae</taxon>
        <taxon>Dimorphilus</taxon>
    </lineage>
</organism>